<dbReference type="EMBL" id="NAJL01000001">
    <property type="protein sequence ID" value="TKA34239.1"/>
    <property type="molecule type" value="Genomic_DNA"/>
</dbReference>
<evidence type="ECO:0000313" key="5">
    <source>
        <dbReference type="Proteomes" id="UP000308549"/>
    </source>
</evidence>
<dbReference type="InterPro" id="IPR036864">
    <property type="entry name" value="Zn2-C6_fun-type_DNA-bd_sf"/>
</dbReference>
<evidence type="ECO:0000256" key="1">
    <source>
        <dbReference type="ARBA" id="ARBA00023242"/>
    </source>
</evidence>
<dbReference type="PANTHER" id="PTHR47785">
    <property type="entry name" value="ZN(II)2CYS6 TRANSCRIPTION FACTOR (EUROFUNG)-RELATED-RELATED"/>
    <property type="match status" value="1"/>
</dbReference>
<dbReference type="Gene3D" id="4.10.240.10">
    <property type="entry name" value="Zn(2)-C6 fungal-type DNA-binding domain"/>
    <property type="match status" value="1"/>
</dbReference>
<organism evidence="4 5">
    <name type="scientific">Salinomyces thailandicus</name>
    <dbReference type="NCBI Taxonomy" id="706561"/>
    <lineage>
        <taxon>Eukaryota</taxon>
        <taxon>Fungi</taxon>
        <taxon>Dikarya</taxon>
        <taxon>Ascomycota</taxon>
        <taxon>Pezizomycotina</taxon>
        <taxon>Dothideomycetes</taxon>
        <taxon>Dothideomycetidae</taxon>
        <taxon>Mycosphaerellales</taxon>
        <taxon>Teratosphaeriaceae</taxon>
        <taxon>Salinomyces</taxon>
    </lineage>
</organism>
<feature type="compositionally biased region" description="Basic residues" evidence="2">
    <location>
        <begin position="1"/>
        <end position="11"/>
    </location>
</feature>
<dbReference type="PANTHER" id="PTHR47785:SF5">
    <property type="entry name" value="ZN(II)2CYS6 TRANSCRIPTION FACTOR (EUROFUNG)"/>
    <property type="match status" value="1"/>
</dbReference>
<dbReference type="SMART" id="SM00066">
    <property type="entry name" value="GAL4"/>
    <property type="match status" value="1"/>
</dbReference>
<dbReference type="CDD" id="cd12148">
    <property type="entry name" value="fungal_TF_MHR"/>
    <property type="match status" value="1"/>
</dbReference>
<feature type="region of interest" description="Disordered" evidence="2">
    <location>
        <begin position="363"/>
        <end position="390"/>
    </location>
</feature>
<dbReference type="InterPro" id="IPR001138">
    <property type="entry name" value="Zn2Cys6_DnaBD"/>
</dbReference>
<feature type="domain" description="Zn(2)-C6 fungal-type" evidence="3">
    <location>
        <begin position="54"/>
        <end position="84"/>
    </location>
</feature>
<dbReference type="GO" id="GO:0000981">
    <property type="term" value="F:DNA-binding transcription factor activity, RNA polymerase II-specific"/>
    <property type="evidence" value="ECO:0007669"/>
    <property type="project" value="InterPro"/>
</dbReference>
<feature type="region of interest" description="Disordered" evidence="2">
    <location>
        <begin position="1"/>
        <end position="51"/>
    </location>
</feature>
<protein>
    <recommendedName>
        <fullName evidence="3">Zn(2)-C6 fungal-type domain-containing protein</fullName>
    </recommendedName>
</protein>
<feature type="compositionally biased region" description="Polar residues" evidence="2">
    <location>
        <begin position="35"/>
        <end position="47"/>
    </location>
</feature>
<reference evidence="4 5" key="1">
    <citation type="submission" date="2017-03" db="EMBL/GenBank/DDBJ databases">
        <title>Genomes of endolithic fungi from Antarctica.</title>
        <authorList>
            <person name="Coleine C."/>
            <person name="Masonjones S."/>
            <person name="Stajich J.E."/>
        </authorList>
    </citation>
    <scope>NUCLEOTIDE SEQUENCE [LARGE SCALE GENOMIC DNA]</scope>
    <source>
        <strain evidence="4 5">CCFEE 6315</strain>
    </source>
</reference>
<dbReference type="Proteomes" id="UP000308549">
    <property type="component" value="Unassembled WGS sequence"/>
</dbReference>
<dbReference type="OrthoDB" id="4356994at2759"/>
<accession>A0A4V5N630</accession>
<dbReference type="PROSITE" id="PS00463">
    <property type="entry name" value="ZN2_CY6_FUNGAL_1"/>
    <property type="match status" value="1"/>
</dbReference>
<evidence type="ECO:0000256" key="2">
    <source>
        <dbReference type="SAM" id="MobiDB-lite"/>
    </source>
</evidence>
<name>A0A4V5N630_9PEZI</name>
<keyword evidence="5" id="KW-1185">Reference proteome</keyword>
<proteinExistence type="predicted"/>
<dbReference type="InterPro" id="IPR053181">
    <property type="entry name" value="EcdB-like_regulator"/>
</dbReference>
<sequence length="679" mass="75721">MASSPQRHRPRSPSGDEGHSPTRPEQSRPTKRLRTSPNESNEASSRTGPRRKVACQSCRIRKIKCDASRPRCALCKAAGHECEYLDEAEKLTLEKSTQLLCDRLDTLQSSVDKLKRAKGEVDVAQLPSLSQAFPTQGSLYRNLTQDADASTSEDDIVATASKDFLEIPPHRTSADAVLTWEIFEDRYAPHTLISCLFTPEVSDTFSVPGGLKLPNEESVPQLVDSFLQNVHTKNPILDVESLVKHARVIGAEGFGWDGWSCLVLVEPSATSSPEVLYLMYTLRPLVSWQYFTQASAIYQLYVKTTYGLSNTESNIAEAIERMSNRVSVKQRRLEQSLYWSCFKTESEFRVELPLPQSEIASYDHPQMFPSPPTPGGLEPGTPLDDKGDGEQSELRAHSKRLCNEEESWYYYLTEIALRRIGNRIVNTFFQRSARTWKNIQPLLSIAFEFDTQVSSWSAHLPPAMQDWETTYTIRAPNSGSVNGDEGGHYVSKELSWAIDNRLLEVRSWLCQPFLYYLIHSQQRRTQPGGAGSNVDTTSASSFAAVTAGLNHDDAAILRHMVTTGITTNLTILARRSLHHRHHGLWFDLRALMCASLILLAVVKAGMEWAIPGGAQALLGSVPDQGARDQFGGILERVVGEFDSWVLEAPDMIRHRDVLVEIAKSVQTQRHALGAVPKSG</sequence>
<dbReference type="CDD" id="cd00067">
    <property type="entry name" value="GAL4"/>
    <property type="match status" value="1"/>
</dbReference>
<keyword evidence="1" id="KW-0539">Nucleus</keyword>
<evidence type="ECO:0000259" key="3">
    <source>
        <dbReference type="PROSITE" id="PS50048"/>
    </source>
</evidence>
<dbReference type="Pfam" id="PF00172">
    <property type="entry name" value="Zn_clus"/>
    <property type="match status" value="1"/>
</dbReference>
<comment type="caution">
    <text evidence="4">The sequence shown here is derived from an EMBL/GenBank/DDBJ whole genome shotgun (WGS) entry which is preliminary data.</text>
</comment>
<dbReference type="SUPFAM" id="SSF57701">
    <property type="entry name" value="Zn2/Cys6 DNA-binding domain"/>
    <property type="match status" value="1"/>
</dbReference>
<evidence type="ECO:0000313" key="4">
    <source>
        <dbReference type="EMBL" id="TKA34239.1"/>
    </source>
</evidence>
<gene>
    <name evidence="4" type="ORF">B0A50_00219</name>
</gene>
<feature type="compositionally biased region" description="Basic and acidic residues" evidence="2">
    <location>
        <begin position="14"/>
        <end position="28"/>
    </location>
</feature>
<dbReference type="AlphaFoldDB" id="A0A4V5N630"/>
<dbReference type="PROSITE" id="PS50048">
    <property type="entry name" value="ZN2_CY6_FUNGAL_2"/>
    <property type="match status" value="1"/>
</dbReference>
<dbReference type="GO" id="GO:0008270">
    <property type="term" value="F:zinc ion binding"/>
    <property type="evidence" value="ECO:0007669"/>
    <property type="project" value="InterPro"/>
</dbReference>